<organism evidence="2">
    <name type="scientific">Citrobacter rodentium</name>
    <dbReference type="NCBI Taxonomy" id="67825"/>
    <lineage>
        <taxon>Bacteria</taxon>
        <taxon>Pseudomonadati</taxon>
        <taxon>Pseudomonadota</taxon>
        <taxon>Gammaproteobacteria</taxon>
        <taxon>Enterobacterales</taxon>
        <taxon>Enterobacteriaceae</taxon>
        <taxon>Citrobacter</taxon>
    </lineage>
</organism>
<sequence>MKCQPGWLKGVFLMASMAVFSSHAVYLESTIFEIPVGKSFISKRIYNDSKQRNLYSMAAVKIDKPGPGGEKRSAISEGELLFTPLNFSLAPGQGEYFKIFYRGPADATERYYRILFREIPITLFTDRRHGKKGEAMPAIAIDTILIVRPRKTNLNFNVDEQKGVLKNTGNTFFKVIVHKGCHSSDDEAQIRYLLPGESWSSPALKANNKKFIVALQKYIPVGKGCLTDRESDR</sequence>
<reference evidence="2" key="1">
    <citation type="submission" date="2019-03" db="EMBL/GenBank/DDBJ databases">
        <title>Complete genome sequence of enteropathogenic Citrobacter rodentium strain DBS100.</title>
        <authorList>
            <person name="Popov G."/>
            <person name="Fiebig A."/>
            <person name="Shideler S."/>
            <person name="Coombes B."/>
            <person name="Savchenko A."/>
        </authorList>
    </citation>
    <scope>NUCLEOTIDE SEQUENCE</scope>
    <source>
        <strain evidence="2">DBS100</strain>
    </source>
</reference>
<proteinExistence type="predicted"/>
<dbReference type="InterPro" id="IPR013783">
    <property type="entry name" value="Ig-like_fold"/>
</dbReference>
<protein>
    <submittedName>
        <fullName evidence="2">Molecular chaperone</fullName>
    </submittedName>
</protein>
<dbReference type="OMA" id="YTISAYK"/>
<dbReference type="InterPro" id="IPR008962">
    <property type="entry name" value="PapD-like_sf"/>
</dbReference>
<accession>A0A482PFT8</accession>
<evidence type="ECO:0000313" key="2">
    <source>
        <dbReference type="EMBL" id="QBY29378.1"/>
    </source>
</evidence>
<feature type="signal peptide" evidence="1">
    <location>
        <begin position="1"/>
        <end position="24"/>
    </location>
</feature>
<dbReference type="EMBL" id="CP038008">
    <property type="protein sequence ID" value="QBY29378.1"/>
    <property type="molecule type" value="Genomic_DNA"/>
</dbReference>
<keyword evidence="1" id="KW-0732">Signal</keyword>
<feature type="chain" id="PRO_5019779363" evidence="1">
    <location>
        <begin position="25"/>
        <end position="233"/>
    </location>
</feature>
<dbReference type="AlphaFoldDB" id="A0A482PFT8"/>
<gene>
    <name evidence="2" type="ORF">E2R62_11250</name>
</gene>
<dbReference type="Gene3D" id="2.60.40.10">
    <property type="entry name" value="Immunoglobulins"/>
    <property type="match status" value="1"/>
</dbReference>
<dbReference type="SUPFAM" id="SSF49354">
    <property type="entry name" value="PapD-like"/>
    <property type="match status" value="1"/>
</dbReference>
<name>A0A482PFT8_CITRO</name>
<evidence type="ECO:0000256" key="1">
    <source>
        <dbReference type="SAM" id="SignalP"/>
    </source>
</evidence>
<dbReference type="RefSeq" id="WP_012907066.1">
    <property type="nucleotide sequence ID" value="NZ_CAJTBI010000055.1"/>
</dbReference>